<evidence type="ECO:0000256" key="2">
    <source>
        <dbReference type="ARBA" id="ARBA00004947"/>
    </source>
</evidence>
<dbReference type="Pfam" id="PF01263">
    <property type="entry name" value="Aldose_epim"/>
    <property type="match status" value="1"/>
</dbReference>
<name>A0ABM3GIW3_NEOLC</name>
<accession>A0ABM3GIW3</accession>
<evidence type="ECO:0000313" key="9">
    <source>
        <dbReference type="Proteomes" id="UP000829291"/>
    </source>
</evidence>
<evidence type="ECO:0000256" key="3">
    <source>
        <dbReference type="ARBA" id="ARBA00006206"/>
    </source>
</evidence>
<sequence>MAKETIKKTNVEWSTNISCFLFSILTFFIRNTWNGLLYQILVFARILCQNIVFKMTTTCNCRDAQIVEGIFGEIYPGSFQSASGDAEYGSISKDVGSLAPVKIKSYTLTNNNRMQVVLITWGATIVSLTCPDKFGSSADVVMGFDDLDSYMDPNLNLFFGSVLGRCANRIKDGMFSIKDRDFQLSKNDNNVHHLHGGLNGFGRQVWDGHIDGCTVVMTYLSKDGEEGYPGDVLATVRFKLTPDNRLEISMRAITSKSTIVNMSHGSYFNLAGHAAGVKELNKHRISLNCDRWTFADYTDPVPTGAIRGVGGTVMDLRIPQILGDCLSKVPPGDGYDHNFCVLRSWQPGALFVARALHPPSGRILEVYSDQPGVQFYTGGRLPPQTPSDIQLSYDICPQKQEQIEKSVEAEQLEDCYDEIIGEGDEDGDEETFKDYESQPPPILEFIPGKKHAEYRKHGAFCIQPQNYPNAINHKHFPCSILRPGQVYYHDLIYKFGVQLGNYM</sequence>
<dbReference type="Gene3D" id="2.70.98.10">
    <property type="match status" value="1"/>
</dbReference>
<proteinExistence type="inferred from homology"/>
<keyword evidence="5" id="KW-0413">Isomerase</keyword>
<keyword evidence="9" id="KW-1185">Reference proteome</keyword>
<evidence type="ECO:0000313" key="10">
    <source>
        <dbReference type="RefSeq" id="XP_046600204.1"/>
    </source>
</evidence>
<dbReference type="InterPro" id="IPR011013">
    <property type="entry name" value="Gal_mutarotase_sf_dom"/>
</dbReference>
<dbReference type="GeneID" id="107226970"/>
<dbReference type="Proteomes" id="UP000829291">
    <property type="component" value="Chromosome 6"/>
</dbReference>
<organism evidence="9 10">
    <name type="scientific">Neodiprion lecontei</name>
    <name type="common">Redheaded pine sawfly</name>
    <dbReference type="NCBI Taxonomy" id="441921"/>
    <lineage>
        <taxon>Eukaryota</taxon>
        <taxon>Metazoa</taxon>
        <taxon>Ecdysozoa</taxon>
        <taxon>Arthropoda</taxon>
        <taxon>Hexapoda</taxon>
        <taxon>Insecta</taxon>
        <taxon>Pterygota</taxon>
        <taxon>Neoptera</taxon>
        <taxon>Endopterygota</taxon>
        <taxon>Hymenoptera</taxon>
        <taxon>Tenthredinoidea</taxon>
        <taxon>Diprionidae</taxon>
        <taxon>Diprioninae</taxon>
        <taxon>Neodiprion</taxon>
    </lineage>
</organism>
<dbReference type="PANTHER" id="PTHR10091:SF0">
    <property type="entry name" value="GALACTOSE MUTAROTASE"/>
    <property type="match status" value="1"/>
</dbReference>
<evidence type="ECO:0000256" key="1">
    <source>
        <dbReference type="ARBA" id="ARBA00001712"/>
    </source>
</evidence>
<comment type="similarity">
    <text evidence="3">Belongs to the aldose epimerase family.</text>
</comment>
<dbReference type="RefSeq" id="XP_046600204.1">
    <property type="nucleotide sequence ID" value="XM_046744248.1"/>
</dbReference>
<dbReference type="CDD" id="cd09019">
    <property type="entry name" value="galactose_mutarotase_like"/>
    <property type="match status" value="1"/>
</dbReference>
<dbReference type="InterPro" id="IPR047215">
    <property type="entry name" value="Galactose_mutarotase-like"/>
</dbReference>
<gene>
    <name evidence="10" type="primary">LOC107226970</name>
</gene>
<dbReference type="PANTHER" id="PTHR10091">
    <property type="entry name" value="ALDOSE-1-EPIMERASE"/>
    <property type="match status" value="1"/>
</dbReference>
<keyword evidence="6" id="KW-0119">Carbohydrate metabolism</keyword>
<dbReference type="SUPFAM" id="SSF74650">
    <property type="entry name" value="Galactose mutarotase-like"/>
    <property type="match status" value="1"/>
</dbReference>
<evidence type="ECO:0000256" key="8">
    <source>
        <dbReference type="ARBA" id="ARBA00045743"/>
    </source>
</evidence>
<reference evidence="10" key="1">
    <citation type="submission" date="2025-08" db="UniProtKB">
        <authorList>
            <consortium name="RefSeq"/>
        </authorList>
    </citation>
    <scope>IDENTIFICATION</scope>
    <source>
        <tissue evidence="10">Thorax and Abdomen</tissue>
    </source>
</reference>
<comment type="pathway">
    <text evidence="2">Carbohydrate metabolism; galactose metabolism.</text>
</comment>
<evidence type="ECO:0000256" key="5">
    <source>
        <dbReference type="ARBA" id="ARBA00023235"/>
    </source>
</evidence>
<dbReference type="InterPro" id="IPR008183">
    <property type="entry name" value="Aldose_1/G6P_1-epimerase"/>
</dbReference>
<comment type="catalytic activity">
    <reaction evidence="1">
        <text>alpha-D-galactose = beta-D-galactose</text>
        <dbReference type="Rhea" id="RHEA:28675"/>
        <dbReference type="ChEBI" id="CHEBI:27667"/>
        <dbReference type="ChEBI" id="CHEBI:28061"/>
        <dbReference type="EC" id="5.1.3.3"/>
    </reaction>
    <physiologicalReaction direction="right-to-left" evidence="1">
        <dbReference type="Rhea" id="RHEA:28677"/>
    </physiologicalReaction>
</comment>
<evidence type="ECO:0000256" key="7">
    <source>
        <dbReference type="ARBA" id="ARBA00032729"/>
    </source>
</evidence>
<evidence type="ECO:0000256" key="4">
    <source>
        <dbReference type="ARBA" id="ARBA00021023"/>
    </source>
</evidence>
<protein>
    <recommendedName>
        <fullName evidence="4">Galactose mutarotase</fullName>
    </recommendedName>
    <alternativeName>
        <fullName evidence="7">Aldose 1-epimerase</fullName>
    </alternativeName>
</protein>
<evidence type="ECO:0000256" key="6">
    <source>
        <dbReference type="ARBA" id="ARBA00023277"/>
    </source>
</evidence>
<dbReference type="InterPro" id="IPR014718">
    <property type="entry name" value="GH-type_carb-bd"/>
</dbReference>
<comment type="function">
    <text evidence="8">Mutarotase that catalyzes the interconversion of beta-D-galactose and alpha-D-galactose during galactose metabolism. Beta-D-galactose is metabolized in the liver into glucose 1-phosphate, the primary metabolic fuel, by the action of four enzymes that constitute the Leloir pathway: GALM, GALK1 (galactokinase), GALT (galactose-1-phosphate uridylyltransferase) and GALE (UDP-galactose-4'-epimerase). Involved in the maintenance of the equilibrium between the beta- and alpha-anomers of galactose, therefore ensuring a sufficient supply of the alpha-anomer for GALK1. Also active on D-glucose although shows a preference for galactose over glucose.</text>
</comment>